<comment type="caution">
    <text evidence="1">The sequence shown here is derived from an EMBL/GenBank/DDBJ whole genome shotgun (WGS) entry which is preliminary data.</text>
</comment>
<keyword evidence="2" id="KW-1185">Reference proteome</keyword>
<protein>
    <submittedName>
        <fullName evidence="1">Uncharacterized protein</fullName>
    </submittedName>
</protein>
<evidence type="ECO:0000313" key="1">
    <source>
        <dbReference type="EMBL" id="KAJ2970388.1"/>
    </source>
</evidence>
<organism evidence="1 2">
    <name type="scientific">Zarea fungicola</name>
    <dbReference type="NCBI Taxonomy" id="93591"/>
    <lineage>
        <taxon>Eukaryota</taxon>
        <taxon>Fungi</taxon>
        <taxon>Dikarya</taxon>
        <taxon>Ascomycota</taxon>
        <taxon>Pezizomycotina</taxon>
        <taxon>Sordariomycetes</taxon>
        <taxon>Hypocreomycetidae</taxon>
        <taxon>Hypocreales</taxon>
        <taxon>Cordycipitaceae</taxon>
        <taxon>Zarea</taxon>
    </lineage>
</organism>
<reference evidence="1" key="1">
    <citation type="submission" date="2022-08" db="EMBL/GenBank/DDBJ databases">
        <title>Genome Sequence of Lecanicillium fungicola.</title>
        <authorList>
            <person name="Buettner E."/>
        </authorList>
    </citation>
    <scope>NUCLEOTIDE SEQUENCE</scope>
    <source>
        <strain evidence="1">Babe33</strain>
    </source>
</reference>
<sequence length="555" mass="59254">MFAMEKPNSSNASPASGDSDASPSIKPDPGLETASISLVRFWVLVFSIALALFLSLLDSTIVATSLYSIGVDFKDFRRVNWVALAYTLAYLGCAVTIARISDVVGRKKAFVAASIIFFAFSLACGFAQSLDQLIAFRALQGVGGSGLYSLAMIMVPEICPVHLRQYMGVLVGLVIAGSGALGPVLGGILTHYATWRWVFWINGPITFISFVIFLLAWPKPDQLPITTTRSWKEFDHVGSFLVIPAAVLVVYSFQNAGESPVSPWGTAAFIAPLTTGILLWLVLIAWGFVVGRFFEDRVALTFPIHIFKNRAYFGAAISTLFLGFPYFILNYALPLRAQVVDEKSSVLAGVMVLPLVGSAAVGTMVTGVINRTKNYHVESMLTGASLMTVGAGLLTLVHDAGDDAKVLGFITLIGLGFGLSVTSATMVTSLEVPIRDFAPAQGIIAQFRILGGSLGISTSTVFLSNKSSKLLSGLLTPQEQATLGHNGPALSAEQRTAVHQAYSEAFHSDMIAAAATAGAAVLVVLIAYRRGRMLVNDQRTALVQEEAARQSRKGK</sequence>
<name>A0ACC1MV47_9HYPO</name>
<accession>A0ACC1MV47</accession>
<dbReference type="EMBL" id="JANJQO010001545">
    <property type="protein sequence ID" value="KAJ2970388.1"/>
    <property type="molecule type" value="Genomic_DNA"/>
</dbReference>
<dbReference type="Proteomes" id="UP001143910">
    <property type="component" value="Unassembled WGS sequence"/>
</dbReference>
<evidence type="ECO:0000313" key="2">
    <source>
        <dbReference type="Proteomes" id="UP001143910"/>
    </source>
</evidence>
<gene>
    <name evidence="1" type="ORF">NQ176_g8212</name>
</gene>
<proteinExistence type="predicted"/>